<dbReference type="InterPro" id="IPR012337">
    <property type="entry name" value="RNaseH-like_sf"/>
</dbReference>
<dbReference type="Proteomes" id="UP000199555">
    <property type="component" value="Unassembled WGS sequence"/>
</dbReference>
<dbReference type="AlphaFoldDB" id="A0A1G9CY91"/>
<evidence type="ECO:0000259" key="1">
    <source>
        <dbReference type="PROSITE" id="PS50994"/>
    </source>
</evidence>
<sequence>MAADDVSATLDTALAASGCGRVTVLHKPGCSATTAPAIASDLAEYFDQHGMDHVRGAPNHPQTLGKIEHWHQTLKNRILLENSYLQGQLEAAIVAFVEHCNNHCHHESLGNLAPAGVYFGRGPAIPAEREKIKKLTLQSKNHAACSRSFDDGHFLLVKISRPAERNCAGSCQQGKATYF</sequence>
<keyword evidence="3" id="KW-1185">Reference proteome</keyword>
<proteinExistence type="predicted"/>
<evidence type="ECO:0000313" key="3">
    <source>
        <dbReference type="Proteomes" id="UP000199555"/>
    </source>
</evidence>
<dbReference type="InterPro" id="IPR001584">
    <property type="entry name" value="Integrase_cat-core"/>
</dbReference>
<name>A0A1G9CY91_9RHOB</name>
<dbReference type="PROSITE" id="PS50994">
    <property type="entry name" value="INTEGRASE"/>
    <property type="match status" value="1"/>
</dbReference>
<dbReference type="GO" id="GO:0015074">
    <property type="term" value="P:DNA integration"/>
    <property type="evidence" value="ECO:0007669"/>
    <property type="project" value="InterPro"/>
</dbReference>
<dbReference type="Pfam" id="PF13683">
    <property type="entry name" value="rve_3"/>
    <property type="match status" value="1"/>
</dbReference>
<gene>
    <name evidence="2" type="ORF">SAMN04487971_101378</name>
</gene>
<dbReference type="STRING" id="525640.SAMN04487971_101378"/>
<dbReference type="SUPFAM" id="SSF53098">
    <property type="entry name" value="Ribonuclease H-like"/>
    <property type="match status" value="1"/>
</dbReference>
<reference evidence="3" key="1">
    <citation type="submission" date="2016-10" db="EMBL/GenBank/DDBJ databases">
        <authorList>
            <person name="Varghese N."/>
            <person name="Submissions S."/>
        </authorList>
    </citation>
    <scope>NUCLEOTIDE SEQUENCE [LARGE SCALE GENOMIC DNA]</scope>
    <source>
        <strain evidence="3">CGMCC 1.7655</strain>
    </source>
</reference>
<dbReference type="EMBL" id="FNGE01000001">
    <property type="protein sequence ID" value="SDK56619.1"/>
    <property type="molecule type" value="Genomic_DNA"/>
</dbReference>
<dbReference type="Gene3D" id="3.30.420.10">
    <property type="entry name" value="Ribonuclease H-like superfamily/Ribonuclease H"/>
    <property type="match status" value="1"/>
</dbReference>
<organism evidence="2 3">
    <name type="scientific">Paracoccus chinensis</name>
    <dbReference type="NCBI Taxonomy" id="525640"/>
    <lineage>
        <taxon>Bacteria</taxon>
        <taxon>Pseudomonadati</taxon>
        <taxon>Pseudomonadota</taxon>
        <taxon>Alphaproteobacteria</taxon>
        <taxon>Rhodobacterales</taxon>
        <taxon>Paracoccaceae</taxon>
        <taxon>Paracoccus</taxon>
    </lineage>
</organism>
<dbReference type="InterPro" id="IPR036397">
    <property type="entry name" value="RNaseH_sf"/>
</dbReference>
<evidence type="ECO:0000313" key="2">
    <source>
        <dbReference type="EMBL" id="SDK56619.1"/>
    </source>
</evidence>
<accession>A0A1G9CY91</accession>
<feature type="domain" description="Integrase catalytic" evidence="1">
    <location>
        <begin position="1"/>
        <end position="122"/>
    </location>
</feature>
<protein>
    <submittedName>
        <fullName evidence="2">Integrase core domain-containing protein</fullName>
    </submittedName>
</protein>
<dbReference type="GO" id="GO:0003676">
    <property type="term" value="F:nucleic acid binding"/>
    <property type="evidence" value="ECO:0007669"/>
    <property type="project" value="InterPro"/>
</dbReference>